<accession>A0A8J2VNF2</accession>
<name>A0A8J2VNF2_9BACL</name>
<protein>
    <submittedName>
        <fullName evidence="1">Uncharacterized protein</fullName>
    </submittedName>
</protein>
<dbReference type="EMBL" id="BMIR01000004">
    <property type="protein sequence ID" value="GGE34626.1"/>
    <property type="molecule type" value="Genomic_DNA"/>
</dbReference>
<gene>
    <name evidence="1" type="ORF">GCM10011391_11650</name>
</gene>
<dbReference type="Proteomes" id="UP000628775">
    <property type="component" value="Unassembled WGS sequence"/>
</dbReference>
<evidence type="ECO:0000313" key="2">
    <source>
        <dbReference type="Proteomes" id="UP000628775"/>
    </source>
</evidence>
<reference evidence="1" key="1">
    <citation type="journal article" date="2014" name="Int. J. Syst. Evol. Microbiol.">
        <title>Complete genome sequence of Corynebacterium casei LMG S-19264T (=DSM 44701T), isolated from a smear-ripened cheese.</title>
        <authorList>
            <consortium name="US DOE Joint Genome Institute (JGI-PGF)"/>
            <person name="Walter F."/>
            <person name="Albersmeier A."/>
            <person name="Kalinowski J."/>
            <person name="Ruckert C."/>
        </authorList>
    </citation>
    <scope>NUCLEOTIDE SEQUENCE</scope>
    <source>
        <strain evidence="1">CGMCC 1.15371</strain>
    </source>
</reference>
<keyword evidence="2" id="KW-1185">Reference proteome</keyword>
<dbReference type="AlphaFoldDB" id="A0A8J2VNF2"/>
<sequence length="94" mass="11078">MKAMTSLRITKQLSIRRLLHIYDLCRESQSHVYLYHKNGKPYKISSLSMLITLFLTYVDQTFLMVVEGEHAHRVRETILKVLKEDGKTHRLPAH</sequence>
<comment type="caution">
    <text evidence="1">The sequence shown here is derived from an EMBL/GenBank/DDBJ whole genome shotgun (WGS) entry which is preliminary data.</text>
</comment>
<organism evidence="1 2">
    <name type="scientific">Pullulanibacillus camelliae</name>
    <dbReference type="NCBI Taxonomy" id="1707096"/>
    <lineage>
        <taxon>Bacteria</taxon>
        <taxon>Bacillati</taxon>
        <taxon>Bacillota</taxon>
        <taxon>Bacilli</taxon>
        <taxon>Bacillales</taxon>
        <taxon>Sporolactobacillaceae</taxon>
        <taxon>Pullulanibacillus</taxon>
    </lineage>
</organism>
<proteinExistence type="predicted"/>
<evidence type="ECO:0000313" key="1">
    <source>
        <dbReference type="EMBL" id="GGE34626.1"/>
    </source>
</evidence>
<reference evidence="1" key="2">
    <citation type="submission" date="2020-09" db="EMBL/GenBank/DDBJ databases">
        <authorList>
            <person name="Sun Q."/>
            <person name="Zhou Y."/>
        </authorList>
    </citation>
    <scope>NUCLEOTIDE SEQUENCE</scope>
    <source>
        <strain evidence="1">CGMCC 1.15371</strain>
    </source>
</reference>